<dbReference type="EMBL" id="MT142037">
    <property type="protein sequence ID" value="QJA73581.1"/>
    <property type="molecule type" value="Genomic_DNA"/>
</dbReference>
<evidence type="ECO:0000313" key="2">
    <source>
        <dbReference type="EMBL" id="QJA63346.1"/>
    </source>
</evidence>
<evidence type="ECO:0000313" key="4">
    <source>
        <dbReference type="EMBL" id="QJH94469.1"/>
    </source>
</evidence>
<name>A0A6H1Z9W2_9ZZZZ</name>
<organism evidence="1">
    <name type="scientific">viral metagenome</name>
    <dbReference type="NCBI Taxonomy" id="1070528"/>
    <lineage>
        <taxon>unclassified sequences</taxon>
        <taxon>metagenomes</taxon>
        <taxon>organismal metagenomes</taxon>
    </lineage>
</organism>
<dbReference type="EMBL" id="MT144601">
    <property type="protein sequence ID" value="QJH94469.1"/>
    <property type="molecule type" value="Genomic_DNA"/>
</dbReference>
<evidence type="ECO:0000313" key="3">
    <source>
        <dbReference type="EMBL" id="QJA73581.1"/>
    </source>
</evidence>
<accession>A0A6H1Z9W2</accession>
<evidence type="ECO:0000313" key="1">
    <source>
        <dbReference type="EMBL" id="QJA44249.1"/>
    </source>
</evidence>
<protein>
    <submittedName>
        <fullName evidence="1">Uncharacterized protein</fullName>
    </submittedName>
</protein>
<dbReference type="AlphaFoldDB" id="A0A6H1Z9W2"/>
<gene>
    <name evidence="3" type="ORF">MM415A02304_0011</name>
    <name evidence="2" type="ORF">MM415B00633_0030</name>
    <name evidence="1" type="ORF">TM448A00090_0081</name>
    <name evidence="4" type="ORF">TM448B00221_0023</name>
</gene>
<dbReference type="EMBL" id="MT143974">
    <property type="protein sequence ID" value="QJA44249.1"/>
    <property type="molecule type" value="Genomic_DNA"/>
</dbReference>
<sequence length="86" mass="10112">MDNRKLGKFKIYHHDIQRNPDKAKAVMAECIIVRAESMYHENTIAYIAISDLFEIVPYGKTVPVYRVLFKNLTNDLNTFEFQKEES</sequence>
<reference evidence="1" key="1">
    <citation type="submission" date="2020-03" db="EMBL/GenBank/DDBJ databases">
        <title>The deep terrestrial virosphere.</title>
        <authorList>
            <person name="Holmfeldt K."/>
            <person name="Nilsson E."/>
            <person name="Simone D."/>
            <person name="Lopez-Fernandez M."/>
            <person name="Wu X."/>
            <person name="de Brujin I."/>
            <person name="Lundin D."/>
            <person name="Andersson A."/>
            <person name="Bertilsson S."/>
            <person name="Dopson M."/>
        </authorList>
    </citation>
    <scope>NUCLEOTIDE SEQUENCE</scope>
    <source>
        <strain evidence="3">MM415A02304</strain>
        <strain evidence="2">MM415B00633</strain>
        <strain evidence="1">TM448A00090</strain>
        <strain evidence="4">TM448B00221</strain>
    </source>
</reference>
<proteinExistence type="predicted"/>
<dbReference type="EMBL" id="MT141495">
    <property type="protein sequence ID" value="QJA63346.1"/>
    <property type="molecule type" value="Genomic_DNA"/>
</dbReference>